<dbReference type="InterPro" id="IPR001647">
    <property type="entry name" value="HTH_TetR"/>
</dbReference>
<keyword evidence="7" id="KW-1185">Reference proteome</keyword>
<dbReference type="Gene3D" id="1.10.357.10">
    <property type="entry name" value="Tetracycline Repressor, domain 2"/>
    <property type="match status" value="1"/>
</dbReference>
<evidence type="ECO:0000256" key="4">
    <source>
        <dbReference type="PROSITE-ProRule" id="PRU00335"/>
    </source>
</evidence>
<dbReference type="EMBL" id="JBHSMI010000067">
    <property type="protein sequence ID" value="MFC5407404.1"/>
    <property type="molecule type" value="Genomic_DNA"/>
</dbReference>
<accession>A0ABW0I3J4</accession>
<evidence type="ECO:0000259" key="5">
    <source>
        <dbReference type="PROSITE" id="PS50977"/>
    </source>
</evidence>
<dbReference type="RefSeq" id="WP_378140035.1">
    <property type="nucleotide sequence ID" value="NZ_JBHSMI010000067.1"/>
</dbReference>
<feature type="DNA-binding region" description="H-T-H motif" evidence="4">
    <location>
        <begin position="34"/>
        <end position="53"/>
    </location>
</feature>
<evidence type="ECO:0000256" key="3">
    <source>
        <dbReference type="ARBA" id="ARBA00023163"/>
    </source>
</evidence>
<protein>
    <submittedName>
        <fullName evidence="6">TetR/AcrR family transcriptional regulator</fullName>
    </submittedName>
</protein>
<dbReference type="Gene3D" id="1.10.10.60">
    <property type="entry name" value="Homeodomain-like"/>
    <property type="match status" value="1"/>
</dbReference>
<keyword evidence="3" id="KW-0804">Transcription</keyword>
<dbReference type="InterPro" id="IPR009057">
    <property type="entry name" value="Homeodomain-like_sf"/>
</dbReference>
<sequence length="199" mass="22883">MSIRRERSDAVEHRKLILQTAAQLFHQYGVQPVSMHQIAKTAGIGQATLYRRYAHKGDLCLDMLQDFGKTLLADLETYLEDNRDLPPVERLSGIINHWIDAMEEQSELILEMESKMSCNDKNGNFFLSPIYRYFRSKISAIVSEIATAKPTPLVDCDFAAHLIICSMSPIGYFHLKQEKNLTVDEMKQQYRRLNLLCLS</sequence>
<proteinExistence type="predicted"/>
<dbReference type="SUPFAM" id="SSF46689">
    <property type="entry name" value="Homeodomain-like"/>
    <property type="match status" value="1"/>
</dbReference>
<keyword evidence="1" id="KW-0805">Transcription regulation</keyword>
<dbReference type="InterPro" id="IPR050109">
    <property type="entry name" value="HTH-type_TetR-like_transc_reg"/>
</dbReference>
<evidence type="ECO:0000256" key="2">
    <source>
        <dbReference type="ARBA" id="ARBA00023125"/>
    </source>
</evidence>
<dbReference type="Pfam" id="PF00440">
    <property type="entry name" value="TetR_N"/>
    <property type="match status" value="1"/>
</dbReference>
<feature type="domain" description="HTH tetR-type" evidence="5">
    <location>
        <begin position="11"/>
        <end position="71"/>
    </location>
</feature>
<evidence type="ECO:0000313" key="7">
    <source>
        <dbReference type="Proteomes" id="UP001596113"/>
    </source>
</evidence>
<reference evidence="7" key="1">
    <citation type="journal article" date="2019" name="Int. J. Syst. Evol. Microbiol.">
        <title>The Global Catalogue of Microorganisms (GCM) 10K type strain sequencing project: providing services to taxonomists for standard genome sequencing and annotation.</title>
        <authorList>
            <consortium name="The Broad Institute Genomics Platform"/>
            <consortium name="The Broad Institute Genome Sequencing Center for Infectious Disease"/>
            <person name="Wu L."/>
            <person name="Ma J."/>
        </authorList>
    </citation>
    <scope>NUCLEOTIDE SEQUENCE [LARGE SCALE GENOMIC DNA]</scope>
    <source>
        <strain evidence="7">CGMCC 1.18575</strain>
    </source>
</reference>
<keyword evidence="2 4" id="KW-0238">DNA-binding</keyword>
<dbReference type="PANTHER" id="PTHR30055">
    <property type="entry name" value="HTH-TYPE TRANSCRIPTIONAL REGULATOR RUTR"/>
    <property type="match status" value="1"/>
</dbReference>
<gene>
    <name evidence="6" type="ORF">ACFPOF_32135</name>
</gene>
<dbReference type="PANTHER" id="PTHR30055:SF234">
    <property type="entry name" value="HTH-TYPE TRANSCRIPTIONAL REGULATOR BETI"/>
    <property type="match status" value="1"/>
</dbReference>
<dbReference type="PROSITE" id="PS50977">
    <property type="entry name" value="HTH_TETR_2"/>
    <property type="match status" value="1"/>
</dbReference>
<evidence type="ECO:0000313" key="6">
    <source>
        <dbReference type="EMBL" id="MFC5407404.1"/>
    </source>
</evidence>
<name>A0ABW0I3J4_9BACL</name>
<dbReference type="PRINTS" id="PR00455">
    <property type="entry name" value="HTHTETR"/>
</dbReference>
<dbReference type="Proteomes" id="UP001596113">
    <property type="component" value="Unassembled WGS sequence"/>
</dbReference>
<organism evidence="6 7">
    <name type="scientific">Cohnella soli</name>
    <dbReference type="NCBI Taxonomy" id="425005"/>
    <lineage>
        <taxon>Bacteria</taxon>
        <taxon>Bacillati</taxon>
        <taxon>Bacillota</taxon>
        <taxon>Bacilli</taxon>
        <taxon>Bacillales</taxon>
        <taxon>Paenibacillaceae</taxon>
        <taxon>Cohnella</taxon>
    </lineage>
</organism>
<evidence type="ECO:0000256" key="1">
    <source>
        <dbReference type="ARBA" id="ARBA00023015"/>
    </source>
</evidence>
<comment type="caution">
    <text evidence="6">The sequence shown here is derived from an EMBL/GenBank/DDBJ whole genome shotgun (WGS) entry which is preliminary data.</text>
</comment>